<dbReference type="InterPro" id="IPR016174">
    <property type="entry name" value="Di-haem_cyt_TM"/>
</dbReference>
<proteinExistence type="predicted"/>
<evidence type="ECO:0000313" key="7">
    <source>
        <dbReference type="EMBL" id="VAV89321.1"/>
    </source>
</evidence>
<dbReference type="SUPFAM" id="SSF81342">
    <property type="entry name" value="Transmembrane di-heme cytochromes"/>
    <property type="match status" value="1"/>
</dbReference>
<gene>
    <name evidence="7" type="ORF">MNBD_ALPHA02-347</name>
</gene>
<evidence type="ECO:0000256" key="1">
    <source>
        <dbReference type="ARBA" id="ARBA00004651"/>
    </source>
</evidence>
<comment type="subcellular location">
    <subcellularLocation>
        <location evidence="1">Cell membrane</location>
        <topology evidence="1">Multi-pass membrane protein</topology>
    </subcellularLocation>
</comment>
<dbReference type="PANTHER" id="PTHR30485">
    <property type="entry name" value="NI/FE-HYDROGENASE 1 B-TYPE CYTOCHROME SUBUNIT"/>
    <property type="match status" value="1"/>
</dbReference>
<dbReference type="GO" id="GO:0009055">
    <property type="term" value="F:electron transfer activity"/>
    <property type="evidence" value="ECO:0007669"/>
    <property type="project" value="InterPro"/>
</dbReference>
<keyword evidence="3" id="KW-0812">Transmembrane</keyword>
<dbReference type="InterPro" id="IPR051542">
    <property type="entry name" value="Hydrogenase_cytochrome"/>
</dbReference>
<evidence type="ECO:0000256" key="4">
    <source>
        <dbReference type="ARBA" id="ARBA00022989"/>
    </source>
</evidence>
<keyword evidence="2" id="KW-1003">Cell membrane</keyword>
<feature type="domain" description="Cytochrome b561 bacterial/Ni-hydrogenase" evidence="6">
    <location>
        <begin position="7"/>
        <end position="166"/>
    </location>
</feature>
<evidence type="ECO:0000259" key="6">
    <source>
        <dbReference type="Pfam" id="PF01292"/>
    </source>
</evidence>
<protein>
    <submittedName>
        <fullName evidence="7">Ni,Fe-hydrogenase I cytochrome b subunit</fullName>
    </submittedName>
</protein>
<dbReference type="GO" id="GO:0020037">
    <property type="term" value="F:heme binding"/>
    <property type="evidence" value="ECO:0007669"/>
    <property type="project" value="TreeGrafter"/>
</dbReference>
<dbReference type="GO" id="GO:0022904">
    <property type="term" value="P:respiratory electron transport chain"/>
    <property type="evidence" value="ECO:0007669"/>
    <property type="project" value="InterPro"/>
</dbReference>
<reference evidence="7" key="1">
    <citation type="submission" date="2018-06" db="EMBL/GenBank/DDBJ databases">
        <authorList>
            <person name="Zhirakovskaya E."/>
        </authorList>
    </citation>
    <scope>NUCLEOTIDE SEQUENCE</scope>
</reference>
<dbReference type="InterPro" id="IPR011577">
    <property type="entry name" value="Cyt_b561_bac/Ni-Hgenase"/>
</dbReference>
<evidence type="ECO:0000256" key="3">
    <source>
        <dbReference type="ARBA" id="ARBA00022692"/>
    </source>
</evidence>
<name>A0A3B0RB92_9ZZZZ</name>
<organism evidence="7">
    <name type="scientific">hydrothermal vent metagenome</name>
    <dbReference type="NCBI Taxonomy" id="652676"/>
    <lineage>
        <taxon>unclassified sequences</taxon>
        <taxon>metagenomes</taxon>
        <taxon>ecological metagenomes</taxon>
    </lineage>
</organism>
<dbReference type="EMBL" id="UOED01000045">
    <property type="protein sequence ID" value="VAV89321.1"/>
    <property type="molecule type" value="Genomic_DNA"/>
</dbReference>
<evidence type="ECO:0000256" key="2">
    <source>
        <dbReference type="ARBA" id="ARBA00022475"/>
    </source>
</evidence>
<keyword evidence="5" id="KW-0472">Membrane</keyword>
<dbReference type="Pfam" id="PF01292">
    <property type="entry name" value="Ni_hydr_CYTB"/>
    <property type="match status" value="1"/>
</dbReference>
<dbReference type="Gene3D" id="1.20.950.20">
    <property type="entry name" value="Transmembrane di-heme cytochromes, Chain C"/>
    <property type="match status" value="1"/>
</dbReference>
<evidence type="ECO:0000256" key="5">
    <source>
        <dbReference type="ARBA" id="ARBA00023136"/>
    </source>
</evidence>
<dbReference type="AlphaFoldDB" id="A0A3B0RB92"/>
<sequence>MMKVKTWDIFIRIFHWSVVTIILADFTFFEEGRVHELLGYILLGLLGLRLIWGFVGTKYARFKDFFPTPARIKNHLNEIGGGEKTSYPGHNPIGALMIFNLYFSLLLLCLSGYLSITDRFWGIEWVEELHEFFAGYLLASIALHVTGVLWESRRSGINLISAMITGIKKVP</sequence>
<keyword evidence="4" id="KW-1133">Transmembrane helix</keyword>
<dbReference type="GO" id="GO:0005886">
    <property type="term" value="C:plasma membrane"/>
    <property type="evidence" value="ECO:0007669"/>
    <property type="project" value="UniProtKB-SubCell"/>
</dbReference>
<dbReference type="PANTHER" id="PTHR30485:SF2">
    <property type="entry name" value="BLL0597 PROTEIN"/>
    <property type="match status" value="1"/>
</dbReference>
<accession>A0A3B0RB92</accession>